<feature type="transmembrane region" description="Helical" evidence="4">
    <location>
        <begin position="293"/>
        <end position="314"/>
    </location>
</feature>
<dbReference type="SMART" id="SM00283">
    <property type="entry name" value="MA"/>
    <property type="match status" value="1"/>
</dbReference>
<dbReference type="Pfam" id="PF00015">
    <property type="entry name" value="MCPsignal"/>
    <property type="match status" value="1"/>
</dbReference>
<comment type="caution">
    <text evidence="8">The sequence shown here is derived from an EMBL/GenBank/DDBJ whole genome shotgun (WGS) entry which is preliminary data.</text>
</comment>
<dbReference type="GO" id="GO:0004888">
    <property type="term" value="F:transmembrane signaling receptor activity"/>
    <property type="evidence" value="ECO:0007669"/>
    <property type="project" value="InterPro"/>
</dbReference>
<feature type="domain" description="HAMP" evidence="6">
    <location>
        <begin position="316"/>
        <end position="369"/>
    </location>
</feature>
<evidence type="ECO:0000256" key="3">
    <source>
        <dbReference type="PROSITE-ProRule" id="PRU00284"/>
    </source>
</evidence>
<dbReference type="PROSITE" id="PS51753">
    <property type="entry name" value="HBM"/>
    <property type="match status" value="1"/>
</dbReference>
<dbReference type="PRINTS" id="PR00260">
    <property type="entry name" value="CHEMTRNSDUCR"/>
</dbReference>
<dbReference type="GO" id="GO:0007165">
    <property type="term" value="P:signal transduction"/>
    <property type="evidence" value="ECO:0007669"/>
    <property type="project" value="UniProtKB-KW"/>
</dbReference>
<dbReference type="GO" id="GO:0006935">
    <property type="term" value="P:chemotaxis"/>
    <property type="evidence" value="ECO:0007669"/>
    <property type="project" value="InterPro"/>
</dbReference>
<dbReference type="SMART" id="SM01358">
    <property type="entry name" value="HBM"/>
    <property type="match status" value="1"/>
</dbReference>
<evidence type="ECO:0000256" key="1">
    <source>
        <dbReference type="ARBA" id="ARBA00023224"/>
    </source>
</evidence>
<evidence type="ECO:0000313" key="9">
    <source>
        <dbReference type="Proteomes" id="UP000198615"/>
    </source>
</evidence>
<dbReference type="PANTHER" id="PTHR32089">
    <property type="entry name" value="METHYL-ACCEPTING CHEMOTAXIS PROTEIN MCPB"/>
    <property type="match status" value="1"/>
</dbReference>
<keyword evidence="9" id="KW-1185">Reference proteome</keyword>
<evidence type="ECO:0000256" key="2">
    <source>
        <dbReference type="ARBA" id="ARBA00029447"/>
    </source>
</evidence>
<evidence type="ECO:0000259" key="5">
    <source>
        <dbReference type="PROSITE" id="PS50111"/>
    </source>
</evidence>
<dbReference type="RefSeq" id="WP_093148918.1">
    <property type="nucleotide sequence ID" value="NZ_FNBW01000003.1"/>
</dbReference>
<evidence type="ECO:0000259" key="7">
    <source>
        <dbReference type="PROSITE" id="PS51753"/>
    </source>
</evidence>
<evidence type="ECO:0000256" key="4">
    <source>
        <dbReference type="SAM" id="Phobius"/>
    </source>
</evidence>
<dbReference type="SMART" id="SM00304">
    <property type="entry name" value="HAMP"/>
    <property type="match status" value="1"/>
</dbReference>
<dbReference type="InterPro" id="IPR032255">
    <property type="entry name" value="HBM"/>
</dbReference>
<dbReference type="InterPro" id="IPR004090">
    <property type="entry name" value="Chemotax_Me-accpt_rcpt"/>
</dbReference>
<keyword evidence="4" id="KW-1133">Transmembrane helix</keyword>
<reference evidence="8 9" key="1">
    <citation type="submission" date="2016-10" db="EMBL/GenBank/DDBJ databases">
        <authorList>
            <person name="Varghese N."/>
            <person name="Submissions S."/>
        </authorList>
    </citation>
    <scope>NUCLEOTIDE SEQUENCE [LARGE SCALE GENOMIC DNA]</scope>
    <source>
        <strain evidence="8 9">DSM 18839</strain>
    </source>
</reference>
<evidence type="ECO:0000259" key="6">
    <source>
        <dbReference type="PROSITE" id="PS50885"/>
    </source>
</evidence>
<keyword evidence="1 3" id="KW-0807">Transducer</keyword>
<dbReference type="Gene3D" id="1.10.8.500">
    <property type="entry name" value="HAMP domain in histidine kinase"/>
    <property type="match status" value="1"/>
</dbReference>
<dbReference type="Pfam" id="PF00672">
    <property type="entry name" value="HAMP"/>
    <property type="match status" value="1"/>
</dbReference>
<comment type="similarity">
    <text evidence="2">Belongs to the methyl-accepting chemotaxis (MCP) protein family.</text>
</comment>
<accession>A0A8G2BGC0</accession>
<dbReference type="InterPro" id="IPR003660">
    <property type="entry name" value="HAMP_dom"/>
</dbReference>
<dbReference type="EMBL" id="FNBW01000003">
    <property type="protein sequence ID" value="SDF40785.1"/>
    <property type="molecule type" value="Genomic_DNA"/>
</dbReference>
<sequence>MKHLSNLKISARLFSGFGIVLGLMVLLAATVSVNLLGTSQDVVDYRRTAVNTNQIGRIQANLLATRLAVKDFVKTGSDSAIAAVRERHAASMALFTEAEQSIKNSQRKAALAGMHAQMEQYGQTFEEVTALQVKRNELVAILNTIGPSATASLEATVDIVSGNGKPVQIAALVIAMEDLLAMRLEANKFLLDNRHQDLESAIAFKLAGKKNAEMLRGVVDDAVVDTLVRQLTAYENTLRSVGEVIEQRNTLITGTLDRIGPQVAEEIETMKLDYKSVQDTLGPQMQSDTENSVVVSIAVATVAVIVGVLAALLITRSIAGPVGGLTSAMGRLSDGDVATQIPSTEQKDEIGLMARAVQVFKDNMIRAQELEEQEKIQQAERNRRTEAVEMAVNDFQSQITERLEALRGVSDELGQSADTLTGVASETKEQSTGAAAASDQTAANVQSVSAAAEEMDSSFGEIVSQVSRASTSVENTSGRARQTLISIEDLQEQSEGIAQVIELITGIAEQTNLLALNATIEAARAGDAGKGFAVVASEVKSLATQTGKATEEISDKIRRVQEACGISVGAVRAIVTSIEEVNEISAAISAAVEQQKAATSEITRNMQEAAKGTEQLSSNIARVNEASDRTSSTVGGVTTAARRTEAEAVAMKDAIDGFIQRVKAA</sequence>
<dbReference type="AlphaFoldDB" id="A0A8G2BGC0"/>
<gene>
    <name evidence="8" type="ORF">SAMN05660686_01207</name>
</gene>
<dbReference type="InterPro" id="IPR004089">
    <property type="entry name" value="MCPsignal_dom"/>
</dbReference>
<dbReference type="PROSITE" id="PS50885">
    <property type="entry name" value="HAMP"/>
    <property type="match status" value="1"/>
</dbReference>
<dbReference type="PANTHER" id="PTHR32089:SF112">
    <property type="entry name" value="LYSOZYME-LIKE PROTEIN-RELATED"/>
    <property type="match status" value="1"/>
</dbReference>
<feature type="domain" description="Methyl-accepting transducer" evidence="5">
    <location>
        <begin position="409"/>
        <end position="631"/>
    </location>
</feature>
<keyword evidence="4" id="KW-0472">Membrane</keyword>
<dbReference type="Proteomes" id="UP000198615">
    <property type="component" value="Unassembled WGS sequence"/>
</dbReference>
<dbReference type="PROSITE" id="PS50111">
    <property type="entry name" value="CHEMOTAXIS_TRANSDUC_2"/>
    <property type="match status" value="1"/>
</dbReference>
<dbReference type="OrthoDB" id="3378718at2"/>
<feature type="transmembrane region" description="Helical" evidence="4">
    <location>
        <begin position="12"/>
        <end position="37"/>
    </location>
</feature>
<feature type="domain" description="HBM" evidence="7">
    <location>
        <begin position="47"/>
        <end position="282"/>
    </location>
</feature>
<evidence type="ECO:0000313" key="8">
    <source>
        <dbReference type="EMBL" id="SDF40785.1"/>
    </source>
</evidence>
<protein>
    <submittedName>
        <fullName evidence="8">Methyl-accepting chemotaxis protein</fullName>
    </submittedName>
</protein>
<keyword evidence="4" id="KW-0812">Transmembrane</keyword>
<organism evidence="8 9">
    <name type="scientific">Thalassobaculum litoreum DSM 18839</name>
    <dbReference type="NCBI Taxonomy" id="1123362"/>
    <lineage>
        <taxon>Bacteria</taxon>
        <taxon>Pseudomonadati</taxon>
        <taxon>Pseudomonadota</taxon>
        <taxon>Alphaproteobacteria</taxon>
        <taxon>Rhodospirillales</taxon>
        <taxon>Thalassobaculaceae</taxon>
        <taxon>Thalassobaculum</taxon>
    </lineage>
</organism>
<dbReference type="Gene3D" id="1.10.287.950">
    <property type="entry name" value="Methyl-accepting chemotaxis protein"/>
    <property type="match status" value="1"/>
</dbReference>
<dbReference type="GO" id="GO:0016020">
    <property type="term" value="C:membrane"/>
    <property type="evidence" value="ECO:0007669"/>
    <property type="project" value="InterPro"/>
</dbReference>
<proteinExistence type="inferred from homology"/>
<name>A0A8G2BGC0_9PROT</name>
<dbReference type="SUPFAM" id="SSF58104">
    <property type="entry name" value="Methyl-accepting chemotaxis protein (MCP) signaling domain"/>
    <property type="match status" value="1"/>
</dbReference>